<feature type="non-terminal residue" evidence="1">
    <location>
        <position position="1"/>
    </location>
</feature>
<dbReference type="AlphaFoldDB" id="X1I6X8"/>
<accession>X1I6X8</accession>
<name>X1I6X8_9ZZZZ</name>
<protein>
    <submittedName>
        <fullName evidence="1">Uncharacterized protein</fullName>
    </submittedName>
</protein>
<evidence type="ECO:0000313" key="1">
    <source>
        <dbReference type="EMBL" id="GAH61874.1"/>
    </source>
</evidence>
<gene>
    <name evidence="1" type="ORF">S03H2_53536</name>
</gene>
<dbReference type="EMBL" id="BARU01034079">
    <property type="protein sequence ID" value="GAH61874.1"/>
    <property type="molecule type" value="Genomic_DNA"/>
</dbReference>
<organism evidence="1">
    <name type="scientific">marine sediment metagenome</name>
    <dbReference type="NCBI Taxonomy" id="412755"/>
    <lineage>
        <taxon>unclassified sequences</taxon>
        <taxon>metagenomes</taxon>
        <taxon>ecological metagenomes</taxon>
    </lineage>
</organism>
<comment type="caution">
    <text evidence="1">The sequence shown here is derived from an EMBL/GenBank/DDBJ whole genome shotgun (WGS) entry which is preliminary data.</text>
</comment>
<reference evidence="1" key="1">
    <citation type="journal article" date="2014" name="Front. Microbiol.">
        <title>High frequency of phylogenetically diverse reductive dehalogenase-homologous genes in deep subseafloor sedimentary metagenomes.</title>
        <authorList>
            <person name="Kawai M."/>
            <person name="Futagami T."/>
            <person name="Toyoda A."/>
            <person name="Takaki Y."/>
            <person name="Nishi S."/>
            <person name="Hori S."/>
            <person name="Arai W."/>
            <person name="Tsubouchi T."/>
            <person name="Morono Y."/>
            <person name="Uchiyama I."/>
            <person name="Ito T."/>
            <person name="Fujiyama A."/>
            <person name="Inagaki F."/>
            <person name="Takami H."/>
        </authorList>
    </citation>
    <scope>NUCLEOTIDE SEQUENCE</scope>
    <source>
        <strain evidence="1">Expedition CK06-06</strain>
    </source>
</reference>
<proteinExistence type="predicted"/>
<sequence length="60" mass="6735">NDYLKKAFELRELAEAVFSRSLLPLCVGDKGHPVLSNGSRLVMIGTDVSTADHDRWTDWC</sequence>